<dbReference type="RefSeq" id="WP_010268963.1">
    <property type="nucleotide sequence ID" value="NZ_AENJ01000173.1"/>
</dbReference>
<proteinExistence type="predicted"/>
<reference evidence="4" key="1">
    <citation type="submission" date="2020-08" db="EMBL/GenBank/DDBJ databases">
        <title>Sequencing the genomes of 1000 actinobacteria strains.</title>
        <authorList>
            <person name="Klenk H.-P."/>
        </authorList>
    </citation>
    <scope>NUCLEOTIDE SEQUENCE</scope>
    <source>
        <strain evidence="4">DSM 20582</strain>
    </source>
</reference>
<feature type="compositionally biased region" description="Basic and acidic residues" evidence="1">
    <location>
        <begin position="332"/>
        <end position="341"/>
    </location>
</feature>
<accession>A0A8H9Y8N1</accession>
<keyword evidence="2" id="KW-1133">Transmembrane helix</keyword>
<dbReference type="AlphaFoldDB" id="A0A8H9Y8N1"/>
<feature type="transmembrane region" description="Helical" evidence="2">
    <location>
        <begin position="81"/>
        <end position="99"/>
    </location>
</feature>
<name>A0A8H9Y8N1_9CORY</name>
<evidence type="ECO:0000313" key="5">
    <source>
        <dbReference type="Proteomes" id="UP000612712"/>
    </source>
</evidence>
<dbReference type="Pfam" id="PF08378">
    <property type="entry name" value="NERD"/>
    <property type="match status" value="1"/>
</dbReference>
<keyword evidence="2" id="KW-0812">Transmembrane</keyword>
<feature type="region of interest" description="Disordered" evidence="1">
    <location>
        <begin position="305"/>
        <end position="341"/>
    </location>
</feature>
<keyword evidence="2" id="KW-0472">Membrane</keyword>
<evidence type="ECO:0000313" key="4">
    <source>
        <dbReference type="EMBL" id="MBB3116658.1"/>
    </source>
</evidence>
<evidence type="ECO:0000259" key="3">
    <source>
        <dbReference type="PROSITE" id="PS50965"/>
    </source>
</evidence>
<comment type="caution">
    <text evidence="4">The sequence shown here is derived from an EMBL/GenBank/DDBJ whole genome shotgun (WGS) entry which is preliminary data.</text>
</comment>
<feature type="domain" description="NERD" evidence="3">
    <location>
        <begin position="162"/>
        <end position="273"/>
    </location>
</feature>
<gene>
    <name evidence="4" type="ORF">FHU32_001904</name>
</gene>
<dbReference type="InterPro" id="IPR011528">
    <property type="entry name" value="NERD"/>
</dbReference>
<evidence type="ECO:0000256" key="2">
    <source>
        <dbReference type="SAM" id="Phobius"/>
    </source>
</evidence>
<dbReference type="EMBL" id="JACHWT010000008">
    <property type="protein sequence ID" value="MBB3116658.1"/>
    <property type="molecule type" value="Genomic_DNA"/>
</dbReference>
<sequence>MARRSGTRPPGGGAWSLFHELAIPVEIARLNADPNSGVTYRLPEPTAPPTRPRSRYLVMAIGSCLLYWVCSLMAISVDMSGIGNAALVIGAVLVVVLIVRRVRYRARCRAAARSPFDDIPTSVFEKFGPTVNEAVRLARQRDRRAFTDRFEYYDVEIVNAAMGAATEEWIGASLESTLPETWDIAHDVLILSEPPATGVSANIDHLLSGPAGLVMVDAKHWIGETVLAEDGRLVRYRGPSRQKAVETCLFEASCLAVPPVEIVIAVDGGTVRDGFIRVPRVNPSLPDIPVAVVEWSLAGVPGNHGSGCPHRPGPADRRVAAGGGGVGAPHAGGERLRAGTA</sequence>
<feature type="transmembrane region" description="Helical" evidence="2">
    <location>
        <begin position="56"/>
        <end position="75"/>
    </location>
</feature>
<organism evidence="4 5">
    <name type="scientific">Corynebacterium bovis DSM 20582 = CIP 54.80</name>
    <dbReference type="NCBI Taxonomy" id="927655"/>
    <lineage>
        <taxon>Bacteria</taxon>
        <taxon>Bacillati</taxon>
        <taxon>Actinomycetota</taxon>
        <taxon>Actinomycetes</taxon>
        <taxon>Mycobacteriales</taxon>
        <taxon>Corynebacteriaceae</taxon>
        <taxon>Corynebacterium</taxon>
    </lineage>
</organism>
<dbReference type="PROSITE" id="PS50965">
    <property type="entry name" value="NERD"/>
    <property type="match status" value="1"/>
</dbReference>
<evidence type="ECO:0000256" key="1">
    <source>
        <dbReference type="SAM" id="MobiDB-lite"/>
    </source>
</evidence>
<protein>
    <recommendedName>
        <fullName evidence="3">NERD domain-containing protein</fullName>
    </recommendedName>
</protein>
<dbReference type="Proteomes" id="UP000612712">
    <property type="component" value="Unassembled WGS sequence"/>
</dbReference>